<dbReference type="VEuPathDB" id="PlasmoDB:PfKH02_060039000"/>
<dbReference type="Pfam" id="PF03011">
    <property type="entry name" value="PFEMP"/>
    <property type="match status" value="2"/>
</dbReference>
<feature type="region of interest" description="Disordered" evidence="2">
    <location>
        <begin position="1341"/>
        <end position="1364"/>
    </location>
</feature>
<evidence type="ECO:0000313" key="8">
    <source>
        <dbReference type="EMBL" id="ANJ20959.1"/>
    </source>
</evidence>
<feature type="compositionally biased region" description="Acidic residues" evidence="2">
    <location>
        <begin position="580"/>
        <end position="613"/>
    </location>
</feature>
<dbReference type="VEuPathDB" id="PlasmoDB:PfNF166_120046800"/>
<dbReference type="InterPro" id="IPR008602">
    <property type="entry name" value="Duffy-antigen-binding"/>
</dbReference>
<evidence type="ECO:0000259" key="5">
    <source>
        <dbReference type="Pfam" id="PF05424"/>
    </source>
</evidence>
<keyword evidence="1" id="KW-0175">Coiled coil</keyword>
<feature type="compositionally biased region" description="Low complexity" evidence="2">
    <location>
        <begin position="1263"/>
        <end position="1274"/>
    </location>
</feature>
<evidence type="ECO:0000256" key="1">
    <source>
        <dbReference type="SAM" id="Coils"/>
    </source>
</evidence>
<feature type="compositionally biased region" description="Basic and acidic residues" evidence="2">
    <location>
        <begin position="547"/>
        <end position="556"/>
    </location>
</feature>
<feature type="region of interest" description="Disordered" evidence="2">
    <location>
        <begin position="1069"/>
        <end position="1133"/>
    </location>
</feature>
<evidence type="ECO:0000256" key="3">
    <source>
        <dbReference type="SAM" id="Phobius"/>
    </source>
</evidence>
<feature type="region of interest" description="Disordered" evidence="2">
    <location>
        <begin position="1924"/>
        <end position="1996"/>
    </location>
</feature>
<accession>A0A191VZ18</accession>
<feature type="compositionally biased region" description="Basic and acidic residues" evidence="2">
    <location>
        <begin position="1935"/>
        <end position="1957"/>
    </location>
</feature>
<feature type="transmembrane region" description="Helical" evidence="3">
    <location>
        <begin position="2004"/>
        <end position="2026"/>
    </location>
</feature>
<feature type="compositionally biased region" description="Basic and acidic residues" evidence="2">
    <location>
        <begin position="1967"/>
        <end position="1989"/>
    </location>
</feature>
<feature type="compositionally biased region" description="Basic and acidic residues" evidence="2">
    <location>
        <begin position="1121"/>
        <end position="1133"/>
    </location>
</feature>
<keyword evidence="3" id="KW-1133">Transmembrane helix</keyword>
<dbReference type="VEuPathDB" id="PlasmoDB:PfML01_000029300"/>
<dbReference type="Gene3D" id="1.20.1310.20">
    <property type="entry name" value="Duffy-antigen binding domain"/>
    <property type="match status" value="3"/>
</dbReference>
<proteinExistence type="predicted"/>
<dbReference type="VEuPathDB" id="PlasmoDB:PfDd2_120023900"/>
<evidence type="ECO:0000256" key="2">
    <source>
        <dbReference type="SAM" id="MobiDB-lite"/>
    </source>
</evidence>
<dbReference type="VEuPathDB" id="PlasmoDB:PfCD01_000010300"/>
<dbReference type="VEuPathDB" id="PlasmoDB:PfIT_070005800"/>
<dbReference type="InterPro" id="IPR054595">
    <property type="entry name" value="DBL_C"/>
</dbReference>
<dbReference type="VEuPathDB" id="PlasmoDB:PfGN01_110054500"/>
<dbReference type="VEuPathDB" id="PlasmoDB:PfGA01_060022400"/>
<feature type="non-terminal residue" evidence="8">
    <location>
        <position position="2027"/>
    </location>
</feature>
<dbReference type="Gene3D" id="1.20.58.830">
    <property type="match status" value="3"/>
</dbReference>
<dbReference type="InterPro" id="IPR042202">
    <property type="entry name" value="Duffy-ag-bd_sf"/>
</dbReference>
<feature type="non-terminal residue" evidence="8">
    <location>
        <position position="1"/>
    </location>
</feature>
<reference evidence="8" key="1">
    <citation type="journal article" date="2016" name="EMBO Mol. Med.">
        <title>Plasmodium falciparum var genes expressed in children with severe malaria encode CIDRalpha1 domains.</title>
        <authorList>
            <person name="Jespersen J.S."/>
            <person name="Wang C.W."/>
            <person name="Mkumbaye S.I."/>
            <person name="Minja D.T."/>
            <person name="Petersen B."/>
            <person name="Turner L."/>
            <person name="Petersen J.E."/>
            <person name="Lusingu J.P."/>
            <person name="Theander T.G."/>
            <person name="Lavstsen T."/>
        </authorList>
    </citation>
    <scope>NUCLEOTIDE SEQUENCE</scope>
    <source>
        <strain evidence="8">1734-1</strain>
    </source>
</reference>
<keyword evidence="3" id="KW-0812">Transmembrane</keyword>
<dbReference type="EMBL" id="KX154839">
    <property type="protein sequence ID" value="ANJ20959.1"/>
    <property type="molecule type" value="Genomic_DNA"/>
</dbReference>
<feature type="domain" description="Duffy-antigen binding" evidence="5">
    <location>
        <begin position="731"/>
        <end position="903"/>
    </location>
</feature>
<feature type="compositionally biased region" description="Low complexity" evidence="2">
    <location>
        <begin position="619"/>
        <end position="632"/>
    </location>
</feature>
<feature type="region of interest" description="Disordered" evidence="2">
    <location>
        <begin position="1257"/>
        <end position="1278"/>
    </location>
</feature>
<dbReference type="Gene3D" id="1.20.58.1930">
    <property type="match status" value="2"/>
</dbReference>
<dbReference type="InterPro" id="IPR004258">
    <property type="entry name" value="DBL"/>
</dbReference>
<evidence type="ECO:0000259" key="6">
    <source>
        <dbReference type="Pfam" id="PF18562"/>
    </source>
</evidence>
<dbReference type="FunFam" id="1.20.1310.20:FF:000004">
    <property type="entry name" value="Erythrocyte membrane protein 1, PfEMP1"/>
    <property type="match status" value="1"/>
</dbReference>
<feature type="region of interest" description="Disordered" evidence="2">
    <location>
        <begin position="535"/>
        <end position="660"/>
    </location>
</feature>
<dbReference type="Pfam" id="PF22672">
    <property type="entry name" value="DBL_C"/>
    <property type="match status" value="2"/>
</dbReference>
<feature type="domain" description="Duffy-binding-like" evidence="4">
    <location>
        <begin position="401"/>
        <end position="541"/>
    </location>
</feature>
<feature type="region of interest" description="Disordered" evidence="2">
    <location>
        <begin position="1871"/>
        <end position="1911"/>
    </location>
</feature>
<feature type="compositionally biased region" description="Basic and acidic residues" evidence="2">
    <location>
        <begin position="570"/>
        <end position="579"/>
    </location>
</feature>
<protein>
    <submittedName>
        <fullName evidence="8">Erythrocyte membrane protein 1</fullName>
    </submittedName>
</protein>
<dbReference type="VEuPathDB" id="PlasmoDB:PfGB4_110006900"/>
<dbReference type="FunFam" id="1.20.58.1930:FF:000001">
    <property type="entry name" value="Erythrocyte membrane protein 1, PfEMP1"/>
    <property type="match status" value="1"/>
</dbReference>
<feature type="domain" description="Duffy-antigen binding" evidence="5">
    <location>
        <begin position="1181"/>
        <end position="1391"/>
    </location>
</feature>
<dbReference type="SUPFAM" id="SSF140924">
    <property type="entry name" value="Duffy binding domain-like"/>
    <property type="match status" value="5"/>
</dbReference>
<feature type="domain" description="Duffy-binding-like" evidence="4">
    <location>
        <begin position="1736"/>
        <end position="1877"/>
    </location>
</feature>
<feature type="region of interest" description="Disordered" evidence="2">
    <location>
        <begin position="1203"/>
        <end position="1224"/>
    </location>
</feature>
<keyword evidence="3" id="KW-0472">Membrane</keyword>
<dbReference type="VEuPathDB" id="PlasmoDB:PfKE01_040027600"/>
<dbReference type="VEuPathDB" id="PlasmoDB:PfIT_050005500"/>
<dbReference type="VEuPathDB" id="PlasmoDB:PfKH01_080013900"/>
<dbReference type="Pfam" id="PF05424">
    <property type="entry name" value="Duffy_binding"/>
    <property type="match status" value="3"/>
</dbReference>
<feature type="domain" description="Cysteine-rich interdomain region 1 gamma" evidence="6">
    <location>
        <begin position="1659"/>
        <end position="1719"/>
    </location>
</feature>
<gene>
    <name evidence="8" type="primary">var</name>
</gene>
<dbReference type="FunFam" id="1.20.58.830:FF:000002">
    <property type="entry name" value="Erythrocyte membrane protein 1, PfEMP1"/>
    <property type="match status" value="1"/>
</dbReference>
<dbReference type="FunFam" id="1.20.58.830:FF:000005">
    <property type="entry name" value="Erythrocyte membrane protein 1, PfEMP1"/>
    <property type="match status" value="1"/>
</dbReference>
<feature type="domain" description="Duffy-binding-like" evidence="7">
    <location>
        <begin position="124"/>
        <end position="288"/>
    </location>
</feature>
<feature type="coiled-coil region" evidence="1">
    <location>
        <begin position="944"/>
        <end position="971"/>
    </location>
</feature>
<dbReference type="VEuPathDB" id="PlasmoDB:PfTG01_000023000"/>
<dbReference type="GO" id="GO:0016020">
    <property type="term" value="C:membrane"/>
    <property type="evidence" value="ECO:0007669"/>
    <property type="project" value="InterPro"/>
</dbReference>
<dbReference type="GO" id="GO:0046789">
    <property type="term" value="F:host cell surface receptor binding"/>
    <property type="evidence" value="ECO:0007669"/>
    <property type="project" value="InterPro"/>
</dbReference>
<organism evidence="8">
    <name type="scientific">Plasmodium falciparum</name>
    <name type="common">malaria parasite P. falciparum</name>
    <dbReference type="NCBI Taxonomy" id="5833"/>
    <lineage>
        <taxon>Eukaryota</taxon>
        <taxon>Sar</taxon>
        <taxon>Alveolata</taxon>
        <taxon>Apicomplexa</taxon>
        <taxon>Aconoidasida</taxon>
        <taxon>Haemosporida</taxon>
        <taxon>Plasmodiidae</taxon>
        <taxon>Plasmodium</taxon>
        <taxon>Plasmodium (Laverania)</taxon>
    </lineage>
</organism>
<evidence type="ECO:0000259" key="7">
    <source>
        <dbReference type="Pfam" id="PF22672"/>
    </source>
</evidence>
<feature type="domain" description="Duffy-binding-like" evidence="7">
    <location>
        <begin position="1469"/>
        <end position="1616"/>
    </location>
</feature>
<evidence type="ECO:0000259" key="4">
    <source>
        <dbReference type="Pfam" id="PF03011"/>
    </source>
</evidence>
<name>A0A191VZ18_PLAFA</name>
<feature type="domain" description="Duffy-antigen binding" evidence="5">
    <location>
        <begin position="1"/>
        <end position="120"/>
    </location>
</feature>
<dbReference type="Pfam" id="PF18562">
    <property type="entry name" value="CIDR1_gamma"/>
    <property type="match status" value="1"/>
</dbReference>
<sequence length="2027" mass="232999">DIIRGKDLYLGYDYKEKEQRKKLEDKLKEIFGNIYEELTKGAKARYNGDKDPNYYQLREYWWALNRKDVWKAMTCDAPPTAPYFRGTCGGQKTESLTDVQCRCRDDRVPTYFDYVPQYLRWFEEWAGDFCRKRKHKLKDAIKNCRGENDSGEPRYCSRNGHDCTQTIRGIEHFVKGDCTKCSVVCTPFVDWIDNKKKEFEKQKKKYDKEIEKYKNGTTTTTIRTQYGTINNLYVQDFYERLNQTYGDVENFLKLLNKETTCEKQPYDDGKERCIDFNDDVKRTFSRTEYCDTCPWCATKNKGNDGNWKEQKHESGCPYKGITPLDDSESTEIKLLDKDKDGTSIVQKLKSLCGNANNKQYDIWKCYYDKNKEKSDGDKHYCILQDKKEHTQDRTNMPYVTFFSLWINEMLKDSVEWRKELDRCIKNEKESNCIRECKKKCDCFQKWVEHMRTEWLQIEKHFDKQKGMEGIWRNITLKWTLKLLFEKKIEKAYGEGKWKMLIEELEKTEGSLVVGDTEHSKDAIKILLEHEGDEAQKCKENNLPQKCNEQKKQKAKPEGPGGARSLQPDGRSPDSPRDTAESEEEEDDDGASSDEDDDEDKDEEDEDEDDDDEPHDNPCGGSSSGSKVTKTVKNLAHQMQQNAKQQIEENMKGSSANKSDKNVLEADATKGTYKRGGSPSDFKEKLCDINDQHSNDIRPDGEPCKGKDGSNKRFDIGTLWKTGIDVKMTDKDAYMPPRRQHMCTSNLENLDIKSEGLTGTNAGHSLLGDVLLSAKYEAEKIKELYKQHNGQNDHIGMCRAVRYSFADIGDIIRGRDLWDKEDGMKHLQDHLIDVFKNIKEKLPGIQGNKKYNGDDNNNPPYKKLREDWWEANRHQVWKAMKCALKSDNIPCRMTPDDYIPQRLRWMTEWAEWFCKMQSQAYGELVGACGGCQKKGESCWNGEDMCKKCTEACDTYKEKIKKWQDQWKKIKEKYEDLYLPAQLNLAGYGFPGADYQQVFNFLSKLHTENIAASSKSSTTRVTALTTITPYNTAAGYIHQELPNVGCKEQTEFCKNGSGKKYAFKEPPDGYDEACGCKSRPKPKEEEEKEEDDQDTEENQVEVKEPAVNGKGATEEGSPEEGSPEERSPPKEEVDPKVCETVDKALKLDNLTDACKQKYQYGKEKFPNWKCISGDTTSGEKGSICVPPRRRRLYVGKLQEWVDKQVAQPQASESSQASEAAQGNGVSTSTSQTSLLHAFIESAAVETFFLWHRYKEENKPQGGGSPLLPLSPELTGSVSDDPQSKLLNGVIPPPFLRQMFYTLGDYKDILDGKNIVLDLLSGSSGSDKEMYEREKKIKDAIDKVFPNSGNKENSGVPKPSGDKDPKTWWKDNAQHIWKGMICALTYDTDSGAKDQPPKQNNDVYEKIFGKDNKAIPVTGSTPTGTQNGTYKDKYDYEKVTLDENSGTKTDPINTPTLKNFVERPPYFRYLEEWGETFCRQRTRMLAKIREECRSDKPGHKYCSGDGHDCTKNGNLGHKDIFADPNCPSCYEQCRKYRKWIDMKFKEYQNQKNKYQGELYKVKVKSNNGNDDKKFCEEIEKKNTAPHFLAALKHCKDNQGNSDQDNKIDFDKPEKTFSRSTYCKTCPPNKVNCNGRRGQYPCKVNFNGNEWETVFNANGGKSSTIEVEMIDRRAPFIKEYLKKLEKSKDSNDLFNASRLFKGIRKQNWKCKVTNDDMHICKLDQFKENIDLNEYTTFKVLLIYWLEDFLYGYYLLKTKKIFEQCTKDGENTCDGDSKNYCACVKEWIEKKRGEWENINNNYIQKYKNVGNTLTNFLETLIPQTQVIKATGHKEIRDFESSCHCNGAASSEKGKDGKKSDIIDCLLKKLRKEAEKCKEKHSGETCPPAPPETLDDEEDLTLEETEENTEEAKKKMMPTFCEDVVPQEPEAVEPGETCTPADDKVKETVTENEEAPRDPEHEPAGPTQPEQIPDNKEETTKDVPAPKKDKKEKSPPKMFELPLSDELNKAMLSSTIMWSIGIAFATFTYFYLK</sequence>
<feature type="compositionally biased region" description="Acidic residues" evidence="2">
    <location>
        <begin position="1084"/>
        <end position="1097"/>
    </location>
</feature>
<feature type="compositionally biased region" description="Low complexity" evidence="2">
    <location>
        <begin position="1204"/>
        <end position="1219"/>
    </location>
</feature>
<feature type="compositionally biased region" description="Acidic residues" evidence="2">
    <location>
        <begin position="1887"/>
        <end position="1903"/>
    </location>
</feature>
<dbReference type="InterPro" id="IPR041480">
    <property type="entry name" value="CIDR1_gamma"/>
</dbReference>